<dbReference type="EMBL" id="KE561022">
    <property type="protein sequence ID" value="EPZ33926.1"/>
    <property type="molecule type" value="Genomic_DNA"/>
</dbReference>
<sequence length="76" mass="8726">MPNYAHELEKEPRDEDKTLCLKCSRERIQLCGLFDEQKFHQIQKVEWSLDGLFDSGSAFKGIDSEFRGTTSSLVGE</sequence>
<evidence type="ECO:0000313" key="1">
    <source>
        <dbReference type="EMBL" id="EPZ33926.1"/>
    </source>
</evidence>
<protein>
    <submittedName>
        <fullName evidence="1">Uncharacterized protein</fullName>
    </submittedName>
</protein>
<evidence type="ECO:0000313" key="2">
    <source>
        <dbReference type="Proteomes" id="UP000030755"/>
    </source>
</evidence>
<gene>
    <name evidence="1" type="ORF">O9G_002489</name>
</gene>
<organism evidence="1 2">
    <name type="scientific">Rozella allomycis (strain CSF55)</name>
    <dbReference type="NCBI Taxonomy" id="988480"/>
    <lineage>
        <taxon>Eukaryota</taxon>
        <taxon>Fungi</taxon>
        <taxon>Fungi incertae sedis</taxon>
        <taxon>Cryptomycota</taxon>
        <taxon>Cryptomycota incertae sedis</taxon>
        <taxon>Rozella</taxon>
    </lineage>
</organism>
<dbReference type="AlphaFoldDB" id="A0A075AUE8"/>
<proteinExistence type="predicted"/>
<dbReference type="Proteomes" id="UP000030755">
    <property type="component" value="Unassembled WGS sequence"/>
</dbReference>
<reference evidence="1 2" key="1">
    <citation type="journal article" date="2013" name="Curr. Biol.">
        <title>Shared signatures of parasitism and phylogenomics unite Cryptomycota and microsporidia.</title>
        <authorList>
            <person name="James T.Y."/>
            <person name="Pelin A."/>
            <person name="Bonen L."/>
            <person name="Ahrendt S."/>
            <person name="Sain D."/>
            <person name="Corradi N."/>
            <person name="Stajich J.E."/>
        </authorList>
    </citation>
    <scope>NUCLEOTIDE SEQUENCE [LARGE SCALE GENOMIC DNA]</scope>
    <source>
        <strain evidence="1 2">CSF55</strain>
    </source>
</reference>
<name>A0A075AUE8_ROZAC</name>
<keyword evidence="2" id="KW-1185">Reference proteome</keyword>
<accession>A0A075AUE8</accession>
<dbReference type="HOGENOM" id="CLU_2655836_0_0_1"/>